<reference evidence="1" key="1">
    <citation type="journal article" date="2021" name="Proc. Natl. Acad. Sci. U.S.A.">
        <title>A Catalog of Tens of Thousands of Viruses from Human Metagenomes Reveals Hidden Associations with Chronic Diseases.</title>
        <authorList>
            <person name="Tisza M.J."/>
            <person name="Buck C.B."/>
        </authorList>
    </citation>
    <scope>NUCLEOTIDE SEQUENCE</scope>
    <source>
        <strain evidence="1">CtAca11</strain>
    </source>
</reference>
<accession>A0A8S5Q6Z4</accession>
<protein>
    <submittedName>
        <fullName evidence="1">Uncharacterized protein</fullName>
    </submittedName>
</protein>
<dbReference type="EMBL" id="BK015590">
    <property type="protein sequence ID" value="DAE14722.1"/>
    <property type="molecule type" value="Genomic_DNA"/>
</dbReference>
<name>A0A8S5Q6Z4_9CAUD</name>
<sequence length="30" mass="3458">MYTQFSCINASILPYSRNNGFGDTSYWHSP</sequence>
<organism evidence="1">
    <name type="scientific">Myoviridae sp. ctAca11</name>
    <dbReference type="NCBI Taxonomy" id="2825043"/>
    <lineage>
        <taxon>Viruses</taxon>
        <taxon>Duplodnaviria</taxon>
        <taxon>Heunggongvirae</taxon>
        <taxon>Uroviricota</taxon>
        <taxon>Caudoviricetes</taxon>
    </lineage>
</organism>
<proteinExistence type="predicted"/>
<evidence type="ECO:0000313" key="1">
    <source>
        <dbReference type="EMBL" id="DAE14722.1"/>
    </source>
</evidence>